<sequence length="98" mass="10997">MNGASDFAQRSSEVRHLVATADLPSAIRKTMDLVRDFSGREHLDEVTVVSMTFCEIECGRRRDELNFEAAMQEKKKIARQLLGLVGEVEIHLVEVGHA</sequence>
<organism evidence="2 3">
    <name type="scientific">Candidatus Accumulibacter meliphilus</name>
    <dbReference type="NCBI Taxonomy" id="2211374"/>
    <lineage>
        <taxon>Bacteria</taxon>
        <taxon>Pseudomonadati</taxon>
        <taxon>Pseudomonadota</taxon>
        <taxon>Betaproteobacteria</taxon>
        <taxon>Candidatus Accumulibacter</taxon>
    </lineage>
</organism>
<dbReference type="InterPro" id="IPR045439">
    <property type="entry name" value="EAD11"/>
</dbReference>
<dbReference type="AlphaFoldDB" id="A0A369XK05"/>
<evidence type="ECO:0000313" key="2">
    <source>
        <dbReference type="EMBL" id="RDE49236.1"/>
    </source>
</evidence>
<name>A0A369XK05_9PROT</name>
<proteinExistence type="predicted"/>
<comment type="caution">
    <text evidence="2">The sequence shown here is derived from an EMBL/GenBank/DDBJ whole genome shotgun (WGS) entry which is preliminary data.</text>
</comment>
<feature type="domain" description="Effector-associated" evidence="1">
    <location>
        <begin position="12"/>
        <end position="89"/>
    </location>
</feature>
<gene>
    <name evidence="2" type="ORF">DVS81_17785</name>
</gene>
<evidence type="ECO:0000259" key="1">
    <source>
        <dbReference type="Pfam" id="PF19964"/>
    </source>
</evidence>
<dbReference type="Pfam" id="PF19964">
    <property type="entry name" value="EAD11"/>
    <property type="match status" value="1"/>
</dbReference>
<protein>
    <recommendedName>
        <fullName evidence="1">Effector-associated domain-containing protein</fullName>
    </recommendedName>
</protein>
<evidence type="ECO:0000313" key="3">
    <source>
        <dbReference type="Proteomes" id="UP000253831"/>
    </source>
</evidence>
<dbReference type="EMBL" id="QPGA01000051">
    <property type="protein sequence ID" value="RDE49236.1"/>
    <property type="molecule type" value="Genomic_DNA"/>
</dbReference>
<accession>A0A369XK05</accession>
<reference evidence="2 3" key="1">
    <citation type="submission" date="2018-05" db="EMBL/GenBank/DDBJ databases">
        <title>Integrated omic analyses show evidence that a Ca. Accumulibacter phosphatis strain performs denitrification under micro-aerobic conditions.</title>
        <authorList>
            <person name="Camejo P.Y."/>
            <person name="Katherine M.D."/>
            <person name="Daniel N.R."/>
        </authorList>
    </citation>
    <scope>NUCLEOTIDE SEQUENCE [LARGE SCALE GENOMIC DNA]</scope>
    <source>
        <strain evidence="2">UW-LDO-IC</strain>
    </source>
</reference>
<dbReference type="Proteomes" id="UP000253831">
    <property type="component" value="Unassembled WGS sequence"/>
</dbReference>